<feature type="compositionally biased region" description="Basic and acidic residues" evidence="1">
    <location>
        <begin position="45"/>
        <end position="74"/>
    </location>
</feature>
<organism evidence="3 4">
    <name type="scientific">Coptis chinensis</name>
    <dbReference type="NCBI Taxonomy" id="261450"/>
    <lineage>
        <taxon>Eukaryota</taxon>
        <taxon>Viridiplantae</taxon>
        <taxon>Streptophyta</taxon>
        <taxon>Embryophyta</taxon>
        <taxon>Tracheophyta</taxon>
        <taxon>Spermatophyta</taxon>
        <taxon>Magnoliopsida</taxon>
        <taxon>Ranunculales</taxon>
        <taxon>Ranunculaceae</taxon>
        <taxon>Coptidoideae</taxon>
        <taxon>Coptis</taxon>
    </lineage>
</organism>
<evidence type="ECO:0000313" key="3">
    <source>
        <dbReference type="EMBL" id="KAF9609071.1"/>
    </source>
</evidence>
<keyword evidence="2" id="KW-0732">Signal</keyword>
<feature type="compositionally biased region" description="Acidic residues" evidence="1">
    <location>
        <begin position="75"/>
        <end position="97"/>
    </location>
</feature>
<sequence length="97" mass="10997">MGMEKKMMMMLLFFVLFQSYGVKAWTGEIRGRVVCDVCGDSSLGPEDHVLEGPRDLRLKDKGKEKVQEVEKEKEDTSEDDDDDGVESEEDVSSMDDD</sequence>
<evidence type="ECO:0000256" key="2">
    <source>
        <dbReference type="SAM" id="SignalP"/>
    </source>
</evidence>
<evidence type="ECO:0000313" key="4">
    <source>
        <dbReference type="Proteomes" id="UP000631114"/>
    </source>
</evidence>
<dbReference type="EMBL" id="JADFTS010000004">
    <property type="protein sequence ID" value="KAF9609071.1"/>
    <property type="molecule type" value="Genomic_DNA"/>
</dbReference>
<proteinExistence type="predicted"/>
<evidence type="ECO:0000256" key="1">
    <source>
        <dbReference type="SAM" id="MobiDB-lite"/>
    </source>
</evidence>
<dbReference type="OrthoDB" id="10422621at2759"/>
<name>A0A835M378_9MAGN</name>
<dbReference type="PANTHER" id="PTHR38400">
    <property type="entry name" value="OS02G0317800 PROTEIN"/>
    <property type="match status" value="1"/>
</dbReference>
<reference evidence="3 4" key="1">
    <citation type="submission" date="2020-10" db="EMBL/GenBank/DDBJ databases">
        <title>The Coptis chinensis genome and diversification of protoberbering-type alkaloids.</title>
        <authorList>
            <person name="Wang B."/>
            <person name="Shu S."/>
            <person name="Song C."/>
            <person name="Liu Y."/>
        </authorList>
    </citation>
    <scope>NUCLEOTIDE SEQUENCE [LARGE SCALE GENOMIC DNA]</scope>
    <source>
        <strain evidence="3">HL-2020</strain>
        <tissue evidence="3">Leaf</tissue>
    </source>
</reference>
<keyword evidence="4" id="KW-1185">Reference proteome</keyword>
<dbReference type="AlphaFoldDB" id="A0A835M378"/>
<comment type="caution">
    <text evidence="3">The sequence shown here is derived from an EMBL/GenBank/DDBJ whole genome shotgun (WGS) entry which is preliminary data.</text>
</comment>
<gene>
    <name evidence="3" type="ORF">IFM89_012511</name>
</gene>
<accession>A0A835M378</accession>
<feature type="region of interest" description="Disordered" evidence="1">
    <location>
        <begin position="42"/>
        <end position="97"/>
    </location>
</feature>
<feature type="chain" id="PRO_5032921114" evidence="2">
    <location>
        <begin position="25"/>
        <end position="97"/>
    </location>
</feature>
<feature type="signal peptide" evidence="2">
    <location>
        <begin position="1"/>
        <end position="24"/>
    </location>
</feature>
<dbReference type="Proteomes" id="UP000631114">
    <property type="component" value="Unassembled WGS sequence"/>
</dbReference>
<protein>
    <submittedName>
        <fullName evidence="3">Uncharacterized protein</fullName>
    </submittedName>
</protein>